<dbReference type="Proteomes" id="UP001146793">
    <property type="component" value="Unassembled WGS sequence"/>
</dbReference>
<dbReference type="AlphaFoldDB" id="A0AAV7YT58"/>
<sequence>MKFSNYCIYRTDIKKEIAKTRYKCNLQIENKKIIFIVPNYDLSRPIKWKKLNYYEDYKMNEKESGNKPAENKRLNNIIIFIYLHYYIEIILNEYKEEYIKKLNLLIKKLKKYLKILKKKIQNTFESQPKLFYEMIFNKIRSRTAIISYLYLFLSIRILKMIPKTILSDKKGSSANKLIINNFNLLLSAKYLHTQMSIKILLNIFKKKEFLSKFVTIYTSDCNILVKQILKESSLNKKYQKIIKDKNNNDVIKGNSYNLGIDDEYQNNFLKNGLSYKNILPVKPHNSTAITDYFLYIYK</sequence>
<protein>
    <submittedName>
        <fullName evidence="1">Uncharacterized protein</fullName>
    </submittedName>
</protein>
<proteinExistence type="predicted"/>
<organism evidence="1 2">
    <name type="scientific">Anaeramoeba flamelloides</name>
    <dbReference type="NCBI Taxonomy" id="1746091"/>
    <lineage>
        <taxon>Eukaryota</taxon>
        <taxon>Metamonada</taxon>
        <taxon>Anaeramoebidae</taxon>
        <taxon>Anaeramoeba</taxon>
    </lineage>
</organism>
<reference evidence="1" key="1">
    <citation type="submission" date="2022-08" db="EMBL/GenBank/DDBJ databases">
        <title>Novel sulphate-reducing endosymbionts in the free-living metamonad Anaeramoeba.</title>
        <authorList>
            <person name="Jerlstrom-Hultqvist J."/>
            <person name="Cepicka I."/>
            <person name="Gallot-Lavallee L."/>
            <person name="Salas-Leiva D."/>
            <person name="Curtis B.A."/>
            <person name="Zahonova K."/>
            <person name="Pipaliya S."/>
            <person name="Dacks J."/>
            <person name="Roger A.J."/>
        </authorList>
    </citation>
    <scope>NUCLEOTIDE SEQUENCE</scope>
    <source>
        <strain evidence="1">Busselton2</strain>
    </source>
</reference>
<evidence type="ECO:0000313" key="2">
    <source>
        <dbReference type="Proteomes" id="UP001146793"/>
    </source>
</evidence>
<dbReference type="EMBL" id="JANTQA010000048">
    <property type="protein sequence ID" value="KAJ3431095.1"/>
    <property type="molecule type" value="Genomic_DNA"/>
</dbReference>
<accession>A0AAV7YT58</accession>
<gene>
    <name evidence="1" type="ORF">M0812_02771</name>
</gene>
<name>A0AAV7YT58_9EUKA</name>
<comment type="caution">
    <text evidence="1">The sequence shown here is derived from an EMBL/GenBank/DDBJ whole genome shotgun (WGS) entry which is preliminary data.</text>
</comment>
<evidence type="ECO:0000313" key="1">
    <source>
        <dbReference type="EMBL" id="KAJ3431095.1"/>
    </source>
</evidence>